<proteinExistence type="predicted"/>
<sequence>MISSRADRSERRSCAARLSAALLLVSVFAGGEAHAQGAPKPLLPALGAPNPLLAPAEPATPTETPTGQPAATADGVSGTEDLKQGITVDSLEAVSVETVGTIGAEDAALPASMWNGTPRSAIRRMLTLTGETPANATLRELLLRILLSPAAVPEADDPADKGTIVKARIDALERIGAWDDYTRLIDLAPAADTPTAVSVLPPALRARLKTDAGFLTGDTETSCLIAGEAMLALPEDRYWQKAGTFCQALADEWESVEFNLRLMLELGEEDTRFVELMRAVSGTASQLPQMPEAAQLRPLDIAMMRVAGVAPAMPDADGVPPALIPVLIGFESISFEDRLRLAERGERLGLVDRSQLVSLYELVEVDASQMDNALTVAAADPSANGRALLYRATAAQTLPLARAQAIQQALKLARRDRLYAQTARLYAPLIQDIPTTSPHSWFAADAAAAYIAAGMTDAADPWLALAEREARLGPEHAEAWRDAVIMARLAVGENVPLDDGFLKDWWQGTRNGAPEDAPARATLLFGLLEATGAETPGTVWRGLVDRARPEDRKSPPAALALAQQAAASAGRLGEGALLTVLSLSGAELSEFAPAHLTASVRALWDLGLEQDANRLALDIYLASAPASAAKSAGE</sequence>
<gene>
    <name evidence="3" type="ORF">NUH88_08270</name>
</gene>
<dbReference type="RefSeq" id="WP_257771323.1">
    <property type="nucleotide sequence ID" value="NZ_CP102480.1"/>
</dbReference>
<dbReference type="Proteomes" id="UP001060336">
    <property type="component" value="Chromosome"/>
</dbReference>
<name>A0A9J7AZK5_9PROT</name>
<evidence type="ECO:0000256" key="2">
    <source>
        <dbReference type="SAM" id="SignalP"/>
    </source>
</evidence>
<evidence type="ECO:0000313" key="4">
    <source>
        <dbReference type="Proteomes" id="UP001060336"/>
    </source>
</evidence>
<dbReference type="KEGG" id="naci:NUH88_08270"/>
<feature type="compositionally biased region" description="Low complexity" evidence="1">
    <location>
        <begin position="46"/>
        <end position="73"/>
    </location>
</feature>
<evidence type="ECO:0000256" key="1">
    <source>
        <dbReference type="SAM" id="MobiDB-lite"/>
    </source>
</evidence>
<organism evidence="3 4">
    <name type="scientific">Nisaea acidiphila</name>
    <dbReference type="NCBI Taxonomy" id="1862145"/>
    <lineage>
        <taxon>Bacteria</taxon>
        <taxon>Pseudomonadati</taxon>
        <taxon>Pseudomonadota</taxon>
        <taxon>Alphaproteobacteria</taxon>
        <taxon>Rhodospirillales</taxon>
        <taxon>Thalassobaculaceae</taxon>
        <taxon>Nisaea</taxon>
    </lineage>
</organism>
<accession>A0A9J7AZK5</accession>
<feature type="region of interest" description="Disordered" evidence="1">
    <location>
        <begin position="46"/>
        <end position="77"/>
    </location>
</feature>
<dbReference type="EMBL" id="CP102480">
    <property type="protein sequence ID" value="UUX51684.1"/>
    <property type="molecule type" value="Genomic_DNA"/>
</dbReference>
<dbReference type="AlphaFoldDB" id="A0A9J7AZK5"/>
<keyword evidence="4" id="KW-1185">Reference proteome</keyword>
<reference evidence="3" key="1">
    <citation type="submission" date="2022-08" db="EMBL/GenBank/DDBJ databases">
        <title>Nisaea acidiphila sp. nov., isolated from a marine algal debris and emended description of the genus Nisaea Urios et al. 2008.</title>
        <authorList>
            <person name="Kwon K."/>
        </authorList>
    </citation>
    <scope>NUCLEOTIDE SEQUENCE</scope>
    <source>
        <strain evidence="3">MEBiC11861</strain>
    </source>
</reference>
<feature type="signal peptide" evidence="2">
    <location>
        <begin position="1"/>
        <end position="35"/>
    </location>
</feature>
<feature type="chain" id="PRO_5039954485" description="Antifreeze glycopeptide polyprotein" evidence="2">
    <location>
        <begin position="36"/>
        <end position="634"/>
    </location>
</feature>
<keyword evidence="2" id="KW-0732">Signal</keyword>
<protein>
    <recommendedName>
        <fullName evidence="5">Antifreeze glycopeptide polyprotein</fullName>
    </recommendedName>
</protein>
<evidence type="ECO:0008006" key="5">
    <source>
        <dbReference type="Google" id="ProtNLM"/>
    </source>
</evidence>
<evidence type="ECO:0000313" key="3">
    <source>
        <dbReference type="EMBL" id="UUX51684.1"/>
    </source>
</evidence>